<dbReference type="Pfam" id="PF00318">
    <property type="entry name" value="Ribosomal_S2"/>
    <property type="match status" value="1"/>
</dbReference>
<organism evidence="7 8">
    <name type="scientific">Capsulimonas corticalis</name>
    <dbReference type="NCBI Taxonomy" id="2219043"/>
    <lineage>
        <taxon>Bacteria</taxon>
        <taxon>Bacillati</taxon>
        <taxon>Armatimonadota</taxon>
        <taxon>Armatimonadia</taxon>
        <taxon>Capsulimonadales</taxon>
        <taxon>Capsulimonadaceae</taxon>
        <taxon>Capsulimonas</taxon>
    </lineage>
</organism>
<gene>
    <name evidence="5 7" type="primary">rpsB</name>
    <name evidence="7" type="ORF">CCAX7_37980</name>
</gene>
<dbReference type="InterPro" id="IPR005706">
    <property type="entry name" value="Ribosomal_uS2_bac/mit/plastid"/>
</dbReference>
<dbReference type="PANTHER" id="PTHR12534">
    <property type="entry name" value="30S RIBOSOMAL PROTEIN S2 PROKARYOTIC AND ORGANELLAR"/>
    <property type="match status" value="1"/>
</dbReference>
<dbReference type="InterPro" id="IPR018130">
    <property type="entry name" value="Ribosomal_uS2_CS"/>
</dbReference>
<dbReference type="NCBIfam" id="TIGR01011">
    <property type="entry name" value="rpsB_bact"/>
    <property type="match status" value="1"/>
</dbReference>
<dbReference type="AlphaFoldDB" id="A0A402D129"/>
<evidence type="ECO:0000256" key="4">
    <source>
        <dbReference type="ARBA" id="ARBA00035256"/>
    </source>
</evidence>
<dbReference type="Gene3D" id="3.40.50.10490">
    <property type="entry name" value="Glucose-6-phosphate isomerase like protein, domain 1"/>
    <property type="match status" value="1"/>
</dbReference>
<dbReference type="PROSITE" id="PS00962">
    <property type="entry name" value="RIBOSOMAL_S2_1"/>
    <property type="match status" value="1"/>
</dbReference>
<dbReference type="SUPFAM" id="SSF52313">
    <property type="entry name" value="Ribosomal protein S2"/>
    <property type="match status" value="1"/>
</dbReference>
<keyword evidence="8" id="KW-1185">Reference proteome</keyword>
<dbReference type="EMBL" id="AP025739">
    <property type="protein sequence ID" value="BDI31747.1"/>
    <property type="molecule type" value="Genomic_DNA"/>
</dbReference>
<keyword evidence="2 5" id="KW-0689">Ribosomal protein</keyword>
<evidence type="ECO:0000313" key="7">
    <source>
        <dbReference type="EMBL" id="BDI31747.1"/>
    </source>
</evidence>
<evidence type="ECO:0000256" key="6">
    <source>
        <dbReference type="RuleBase" id="RU003631"/>
    </source>
</evidence>
<evidence type="ECO:0000256" key="3">
    <source>
        <dbReference type="ARBA" id="ARBA00023274"/>
    </source>
</evidence>
<dbReference type="GO" id="GO:0003735">
    <property type="term" value="F:structural constituent of ribosome"/>
    <property type="evidence" value="ECO:0007669"/>
    <property type="project" value="InterPro"/>
</dbReference>
<dbReference type="GO" id="GO:0006412">
    <property type="term" value="P:translation"/>
    <property type="evidence" value="ECO:0007669"/>
    <property type="project" value="UniProtKB-UniRule"/>
</dbReference>
<dbReference type="InterPro" id="IPR001865">
    <property type="entry name" value="Ribosomal_uS2"/>
</dbReference>
<dbReference type="FunFam" id="1.10.287.610:FF:000001">
    <property type="entry name" value="30S ribosomal protein S2"/>
    <property type="match status" value="1"/>
</dbReference>
<reference evidence="7 8" key="1">
    <citation type="journal article" date="2019" name="Int. J. Syst. Evol. Microbiol.">
        <title>Capsulimonas corticalis gen. nov., sp. nov., an aerobic capsulated bacterium, of a novel bacterial order, Capsulimonadales ord. nov., of the class Armatimonadia of the phylum Armatimonadetes.</title>
        <authorList>
            <person name="Li J."/>
            <person name="Kudo C."/>
            <person name="Tonouchi A."/>
        </authorList>
    </citation>
    <scope>NUCLEOTIDE SEQUENCE [LARGE SCALE GENOMIC DNA]</scope>
    <source>
        <strain evidence="7 8">AX-7</strain>
    </source>
</reference>
<evidence type="ECO:0000256" key="5">
    <source>
        <dbReference type="HAMAP-Rule" id="MF_00291"/>
    </source>
</evidence>
<keyword evidence="3 5" id="KW-0687">Ribonucleoprotein</keyword>
<dbReference type="OrthoDB" id="9808036at2"/>
<dbReference type="PRINTS" id="PR00395">
    <property type="entry name" value="RIBOSOMALS2"/>
</dbReference>
<proteinExistence type="inferred from homology"/>
<dbReference type="HAMAP" id="MF_00291_B">
    <property type="entry name" value="Ribosomal_uS2_B"/>
    <property type="match status" value="1"/>
</dbReference>
<dbReference type="GO" id="GO:0022627">
    <property type="term" value="C:cytosolic small ribosomal subunit"/>
    <property type="evidence" value="ECO:0007669"/>
    <property type="project" value="TreeGrafter"/>
</dbReference>
<dbReference type="Proteomes" id="UP000287394">
    <property type="component" value="Chromosome"/>
</dbReference>
<sequence>MSVLQMKDLLEAGVHFGHQTRRWNPKMKRYIYGGRNGIYIIDLHQTLKLFDDAYAFVQELATNNGKLLFVGTKKQAQEAVAEAARRSRSYYVNSRWLGGMLTNYRTILTRIARLRELERLEADGTLDSLPKKEAFERREERDRLERYLGGIKDMPGLPDAIFIVDLKKERIAVQEARKLGIPIIAIVDTNCDPDEVDYVIPGNDDAIRAIKLISNKIADAIIEIKQGEWQEASATDVEGEAGKTGDEVDAAAVAAQWEELERRVAGTDAPAIETTGDADAVVPTATAIAEGEAAAPSA</sequence>
<accession>A0A402D129</accession>
<dbReference type="FunCoup" id="A0A402D129">
    <property type="interactions" value="520"/>
</dbReference>
<name>A0A402D129_9BACT</name>
<dbReference type="PANTHER" id="PTHR12534:SF0">
    <property type="entry name" value="SMALL RIBOSOMAL SUBUNIT PROTEIN US2M"/>
    <property type="match status" value="1"/>
</dbReference>
<protein>
    <recommendedName>
        <fullName evidence="4 5">Small ribosomal subunit protein uS2</fullName>
    </recommendedName>
</protein>
<dbReference type="InterPro" id="IPR023591">
    <property type="entry name" value="Ribosomal_uS2_flav_dom_sf"/>
</dbReference>
<dbReference type="Gene3D" id="1.10.287.610">
    <property type="entry name" value="Helix hairpin bin"/>
    <property type="match status" value="1"/>
</dbReference>
<dbReference type="CDD" id="cd01425">
    <property type="entry name" value="RPS2"/>
    <property type="match status" value="1"/>
</dbReference>
<evidence type="ECO:0000256" key="2">
    <source>
        <dbReference type="ARBA" id="ARBA00022980"/>
    </source>
</evidence>
<evidence type="ECO:0000313" key="8">
    <source>
        <dbReference type="Proteomes" id="UP000287394"/>
    </source>
</evidence>
<dbReference type="KEGG" id="ccot:CCAX7_37980"/>
<comment type="similarity">
    <text evidence="1 5 6">Belongs to the universal ribosomal protein uS2 family.</text>
</comment>
<dbReference type="RefSeq" id="WP_119323210.1">
    <property type="nucleotide sequence ID" value="NZ_AP025739.1"/>
</dbReference>
<evidence type="ECO:0000256" key="1">
    <source>
        <dbReference type="ARBA" id="ARBA00006242"/>
    </source>
</evidence>
<dbReference type="PROSITE" id="PS00963">
    <property type="entry name" value="RIBOSOMAL_S2_2"/>
    <property type="match status" value="1"/>
</dbReference>